<sequence length="405" mass="45137">MEESAAHEIEIPCYFLCPISMQLMKDPVTVSTGITYDRENIEKWLFISCKKTTCPVTQQDLSATDLTPNHTLRRLIQAWCTLNTHERIPSPKTPVDRSLILKLLNQAKNSPKCRLSCLRRLRSVVNRNESSRNHLRAAGAVEFLASVFKENEDPFSRDEALNVLRQIELSDSDLRKLLLENDEFLESLIVVLETGSSHSRAQAIILLKSAFDVADPEYIIGSRPELFRAITNILGDKIKISAQATKAALKLLVELCPWGRNKVKAVESGAVAVLIELLLETPERRACELALTVLDQLCGCAEGRTALLRHGGGLAVVSKKILRVSQGASEKAVRILSSISKYSGNSRVLEEMMEVGVVSKLCLVLQVRCSEKTKERAKEILRRHSRVWRDSACVPPHLGSSYPCS</sequence>
<dbReference type="InterPro" id="IPR045185">
    <property type="entry name" value="PUB22/23/24-like"/>
</dbReference>
<dbReference type="Pfam" id="PF04564">
    <property type="entry name" value="U-box"/>
    <property type="match status" value="1"/>
</dbReference>
<dbReference type="OrthoDB" id="10064100at2759"/>
<organism evidence="7 8">
    <name type="scientific">Sesamum indicum</name>
    <name type="common">Oriental sesame</name>
    <name type="synonym">Sesamum orientale</name>
    <dbReference type="NCBI Taxonomy" id="4182"/>
    <lineage>
        <taxon>Eukaryota</taxon>
        <taxon>Viridiplantae</taxon>
        <taxon>Streptophyta</taxon>
        <taxon>Embryophyta</taxon>
        <taxon>Tracheophyta</taxon>
        <taxon>Spermatophyta</taxon>
        <taxon>Magnoliopsida</taxon>
        <taxon>eudicotyledons</taxon>
        <taxon>Gunneridae</taxon>
        <taxon>Pentapetalae</taxon>
        <taxon>asterids</taxon>
        <taxon>lamiids</taxon>
        <taxon>Lamiales</taxon>
        <taxon>Pedaliaceae</taxon>
        <taxon>Sesamum</taxon>
    </lineage>
</organism>
<dbReference type="GeneID" id="105170240"/>
<dbReference type="Gene3D" id="3.30.40.10">
    <property type="entry name" value="Zinc/RING finger domain, C3HC4 (zinc finger)"/>
    <property type="match status" value="1"/>
</dbReference>
<comment type="function">
    <text evidence="5">Functions as an E3 ubiquitin ligase.</text>
</comment>
<dbReference type="UniPathway" id="UPA00143"/>
<dbReference type="PROSITE" id="PS51698">
    <property type="entry name" value="U_BOX"/>
    <property type="match status" value="1"/>
</dbReference>
<dbReference type="GO" id="GO:0061630">
    <property type="term" value="F:ubiquitin protein ligase activity"/>
    <property type="evidence" value="ECO:0007669"/>
    <property type="project" value="UniProtKB-UniRule"/>
</dbReference>
<dbReference type="SMART" id="SM00504">
    <property type="entry name" value="Ubox"/>
    <property type="match status" value="1"/>
</dbReference>
<evidence type="ECO:0000256" key="5">
    <source>
        <dbReference type="RuleBase" id="RU369093"/>
    </source>
</evidence>
<dbReference type="InterPro" id="IPR058678">
    <property type="entry name" value="ARM_PUB"/>
</dbReference>
<dbReference type="SUPFAM" id="SSF48371">
    <property type="entry name" value="ARM repeat"/>
    <property type="match status" value="1"/>
</dbReference>
<evidence type="ECO:0000259" key="6">
    <source>
        <dbReference type="PROSITE" id="PS51698"/>
    </source>
</evidence>
<keyword evidence="4 5" id="KW-0833">Ubl conjugation pathway</keyword>
<dbReference type="Gramene" id="SIN_1010613.t">
    <property type="protein sequence ID" value="SIN_1010613.t.cds1"/>
    <property type="gene ID" value="SIN_1010613"/>
</dbReference>
<accession>A0A6I9TW30</accession>
<dbReference type="InParanoid" id="A0A6I9TW30"/>
<dbReference type="EC" id="2.3.2.27" evidence="5"/>
<dbReference type="InterPro" id="IPR003613">
    <property type="entry name" value="Ubox_domain"/>
</dbReference>
<reference evidence="8" key="1">
    <citation type="submission" date="2025-08" db="UniProtKB">
        <authorList>
            <consortium name="RefSeq"/>
        </authorList>
    </citation>
    <scope>IDENTIFICATION</scope>
</reference>
<proteinExistence type="predicted"/>
<dbReference type="Gene3D" id="1.25.10.10">
    <property type="entry name" value="Leucine-rich Repeat Variant"/>
    <property type="match status" value="2"/>
</dbReference>
<dbReference type="InterPro" id="IPR011989">
    <property type="entry name" value="ARM-like"/>
</dbReference>
<gene>
    <name evidence="8" type="primary">LOC105170240</name>
</gene>
<dbReference type="PANTHER" id="PTHR22849">
    <property type="entry name" value="WDSAM1 PROTEIN"/>
    <property type="match status" value="1"/>
</dbReference>
<keyword evidence="7" id="KW-1185">Reference proteome</keyword>
<protein>
    <recommendedName>
        <fullName evidence="5 6">U-box domain-containing protein</fullName>
        <ecNumber evidence="5">2.3.2.27</ecNumber>
    </recommendedName>
    <alternativeName>
        <fullName evidence="5">RING-type E3 ubiquitin transferase PUB</fullName>
    </alternativeName>
</protein>
<dbReference type="InterPro" id="IPR045210">
    <property type="entry name" value="RING-Ubox_PUB"/>
</dbReference>
<evidence type="ECO:0000313" key="7">
    <source>
        <dbReference type="Proteomes" id="UP000504604"/>
    </source>
</evidence>
<evidence type="ECO:0000256" key="2">
    <source>
        <dbReference type="ARBA" id="ARBA00004906"/>
    </source>
</evidence>
<dbReference type="Proteomes" id="UP000504604">
    <property type="component" value="Linkage group LG9"/>
</dbReference>
<dbReference type="AlphaFoldDB" id="A0A6I9TW30"/>
<evidence type="ECO:0000256" key="4">
    <source>
        <dbReference type="ARBA" id="ARBA00022786"/>
    </source>
</evidence>
<dbReference type="SUPFAM" id="SSF57850">
    <property type="entry name" value="RING/U-box"/>
    <property type="match status" value="1"/>
</dbReference>
<evidence type="ECO:0000256" key="1">
    <source>
        <dbReference type="ARBA" id="ARBA00000900"/>
    </source>
</evidence>
<dbReference type="PANTHER" id="PTHR22849:SF11">
    <property type="entry name" value="U-BOX DOMAIN-CONTAINING PROTEIN"/>
    <property type="match status" value="1"/>
</dbReference>
<dbReference type="RefSeq" id="XP_011089213.1">
    <property type="nucleotide sequence ID" value="XM_011090911.2"/>
</dbReference>
<dbReference type="FunFam" id="3.30.40.10:FF:000437">
    <property type="entry name" value="RING-type E3 ubiquitin transferase"/>
    <property type="match status" value="1"/>
</dbReference>
<comment type="catalytic activity">
    <reaction evidence="1 5">
        <text>S-ubiquitinyl-[E2 ubiquitin-conjugating enzyme]-L-cysteine + [acceptor protein]-L-lysine = [E2 ubiquitin-conjugating enzyme]-L-cysteine + N(6)-ubiquitinyl-[acceptor protein]-L-lysine.</text>
        <dbReference type="EC" id="2.3.2.27"/>
    </reaction>
</comment>
<dbReference type="InterPro" id="IPR016024">
    <property type="entry name" value="ARM-type_fold"/>
</dbReference>
<dbReference type="KEGG" id="sind:105170240"/>
<name>A0A6I9TW30_SESIN</name>
<dbReference type="GO" id="GO:0006952">
    <property type="term" value="P:defense response"/>
    <property type="evidence" value="ECO:0007669"/>
    <property type="project" value="UniProtKB-ARBA"/>
</dbReference>
<dbReference type="Pfam" id="PF25598">
    <property type="entry name" value="ARM_PUB"/>
    <property type="match status" value="1"/>
</dbReference>
<evidence type="ECO:0000256" key="3">
    <source>
        <dbReference type="ARBA" id="ARBA00022679"/>
    </source>
</evidence>
<comment type="pathway">
    <text evidence="2 5">Protein modification; protein ubiquitination.</text>
</comment>
<evidence type="ECO:0000313" key="8">
    <source>
        <dbReference type="RefSeq" id="XP_011089213.1"/>
    </source>
</evidence>
<dbReference type="InterPro" id="IPR013083">
    <property type="entry name" value="Znf_RING/FYVE/PHD"/>
</dbReference>
<dbReference type="CDD" id="cd16664">
    <property type="entry name" value="RING-Ubox_PUB"/>
    <property type="match status" value="1"/>
</dbReference>
<feature type="domain" description="U-box" evidence="6">
    <location>
        <begin position="10"/>
        <end position="86"/>
    </location>
</feature>
<dbReference type="GO" id="GO:0016567">
    <property type="term" value="P:protein ubiquitination"/>
    <property type="evidence" value="ECO:0007669"/>
    <property type="project" value="UniProtKB-UniRule"/>
</dbReference>
<keyword evidence="3 5" id="KW-0808">Transferase</keyword>